<evidence type="ECO:0000313" key="2">
    <source>
        <dbReference type="Proteomes" id="UP001182455"/>
    </source>
</evidence>
<gene>
    <name evidence="1" type="ORF">HIBIKMCM_00014</name>
</gene>
<proteinExistence type="predicted"/>
<dbReference type="EMBL" id="OR367448">
    <property type="protein sequence ID" value="WLW40581.1"/>
    <property type="molecule type" value="Genomic_DNA"/>
</dbReference>
<evidence type="ECO:0000313" key="1">
    <source>
        <dbReference type="EMBL" id="WLW40581.1"/>
    </source>
</evidence>
<sequence length="64" mass="7289">MKVTITIEDTPKGVTIGWREESSEVTNFTRDSLSVLLTAEFLFRLRQRHRLGILSISSVDLDLP</sequence>
<organism evidence="1 2">
    <name type="scientific">Ralstonia phage BOESR1</name>
    <dbReference type="NCBI Taxonomy" id="3034917"/>
    <lineage>
        <taxon>Viruses</taxon>
        <taxon>Duplodnaviria</taxon>
        <taxon>Heunggongvirae</taxon>
        <taxon>Uroviricota</taxon>
        <taxon>Caudoviricetes</taxon>
        <taxon>Autographivirales</taxon>
        <taxon>Autographivirales incertae sedis</taxon>
        <taxon>Boesrvirus</taxon>
        <taxon>Boesrvirus BOESR1</taxon>
    </lineage>
</organism>
<keyword evidence="2" id="KW-1185">Reference proteome</keyword>
<accession>A0AA50F307</accession>
<reference evidence="1" key="1">
    <citation type="submission" date="2023-07" db="EMBL/GenBank/DDBJ databases">
        <title>First report of Ralstonia pseudosolanacearum infecting Boesenbergia rotunda from Thailand.</title>
        <authorList>
            <person name="Carroll S."/>
            <person name="McGreig S."/>
            <person name="Bryning A."/>
            <person name="Vicente J.G."/>
            <person name="Aspin A."/>
        </authorList>
    </citation>
    <scope>NUCLEOTIDE SEQUENCE</scope>
</reference>
<dbReference type="Proteomes" id="UP001182455">
    <property type="component" value="Segment"/>
</dbReference>
<protein>
    <submittedName>
        <fullName evidence="1">Uncharacterized protein</fullName>
    </submittedName>
</protein>
<name>A0AA50F307_9CAUD</name>